<evidence type="ECO:0000256" key="8">
    <source>
        <dbReference type="ARBA" id="ARBA00023306"/>
    </source>
</evidence>
<reference evidence="14" key="1">
    <citation type="submission" date="2020-01" db="EMBL/GenBank/DDBJ databases">
        <authorList>
            <person name="Meier V. D."/>
            <person name="Meier V D."/>
        </authorList>
    </citation>
    <scope>NUCLEOTIDE SEQUENCE</scope>
    <source>
        <strain evidence="14">HLG_WM_MAG_07</strain>
    </source>
</reference>
<name>A0A6S6TIP8_9GAMM</name>
<dbReference type="InterPro" id="IPR006009">
    <property type="entry name" value="GlcNAc_MurG"/>
</dbReference>
<evidence type="ECO:0000256" key="3">
    <source>
        <dbReference type="ARBA" id="ARBA00022676"/>
    </source>
</evidence>
<dbReference type="EC" id="2.4.1.227" evidence="10"/>
<dbReference type="GO" id="GO:0005886">
    <property type="term" value="C:plasma membrane"/>
    <property type="evidence" value="ECO:0007669"/>
    <property type="project" value="UniProtKB-SubCell"/>
</dbReference>
<dbReference type="HAMAP" id="MF_00033">
    <property type="entry name" value="MurG"/>
    <property type="match status" value="1"/>
</dbReference>
<dbReference type="PANTHER" id="PTHR21015">
    <property type="entry name" value="UDP-N-ACETYLGLUCOSAMINE--N-ACETYLMURAMYL-(PENTAPEPTIDE) PYROPHOSPHORYL-UNDECAPRENOL N-ACETYLGLUCOSAMINE TRANSFERASE 1"/>
    <property type="match status" value="1"/>
</dbReference>
<keyword evidence="9 10" id="KW-0961">Cell wall biogenesis/degradation</keyword>
<dbReference type="GO" id="GO:0005975">
    <property type="term" value="P:carbohydrate metabolic process"/>
    <property type="evidence" value="ECO:0007669"/>
    <property type="project" value="InterPro"/>
</dbReference>
<dbReference type="Pfam" id="PF03033">
    <property type="entry name" value="Glyco_transf_28"/>
    <property type="match status" value="1"/>
</dbReference>
<keyword evidence="6 10" id="KW-0573">Peptidoglycan synthesis</keyword>
<comment type="catalytic activity">
    <reaction evidence="10">
        <text>di-trans,octa-cis-undecaprenyl diphospho-N-acetyl-alpha-D-muramoyl-L-alanyl-D-glutamyl-meso-2,6-diaminopimeloyl-D-alanyl-D-alanine + UDP-N-acetyl-alpha-D-glucosamine = di-trans,octa-cis-undecaprenyl diphospho-[N-acetyl-alpha-D-glucosaminyl-(1-&gt;4)]-N-acetyl-alpha-D-muramoyl-L-alanyl-D-glutamyl-meso-2,6-diaminopimeloyl-D-alanyl-D-alanine + UDP + H(+)</text>
        <dbReference type="Rhea" id="RHEA:31227"/>
        <dbReference type="ChEBI" id="CHEBI:15378"/>
        <dbReference type="ChEBI" id="CHEBI:57705"/>
        <dbReference type="ChEBI" id="CHEBI:58223"/>
        <dbReference type="ChEBI" id="CHEBI:61387"/>
        <dbReference type="ChEBI" id="CHEBI:61388"/>
        <dbReference type="EC" id="2.4.1.227"/>
    </reaction>
</comment>
<dbReference type="GO" id="GO:0071555">
    <property type="term" value="P:cell wall organization"/>
    <property type="evidence" value="ECO:0007669"/>
    <property type="project" value="UniProtKB-KW"/>
</dbReference>
<protein>
    <recommendedName>
        <fullName evidence="10">UDP-N-acetylglucosamine--N-acetylmuramyl-(pentapeptide) pyrophosphoryl-undecaprenol N-acetylglucosamine transferase</fullName>
        <ecNumber evidence="10">2.4.1.227</ecNumber>
    </recommendedName>
    <alternativeName>
        <fullName evidence="10">Undecaprenyl-PP-MurNAc-pentapeptide-UDPGlcNAc GlcNAc transferase</fullName>
    </alternativeName>
</protein>
<keyword evidence="4 10" id="KW-0808">Transferase</keyword>
<feature type="binding site" evidence="10">
    <location>
        <position position="292"/>
    </location>
    <ligand>
        <name>UDP-N-acetyl-alpha-D-glucosamine</name>
        <dbReference type="ChEBI" id="CHEBI:57705"/>
    </ligand>
</feature>
<sequence>MLDKQPVMITAGGTGGHVYPGLAVARALMDKNIPVVWMGTHKGLEARIVPEAGIEMAWLEVSGIRGKGVGALLMSPFRLIKAMSQSYKILKKHRPAALLGMGGFVAGPGGLMASLMGIPVLIHEQNAVAGTTNKLLSRFATEIFEGFPGTFHAKREAIPTGNPVRTDIANIASPEERIKGHDGIFKVLVIGGSLGAKILNETVPRALCQLPKEAHIQVVHQAGETTLELAQKTYEAAGVEAHIVPFVEDMAGAYAWADIIICRSGALTVAEVAATGLAAIMVPYPHAIDDHQTENARYLADAGAAVVIPQDKLTYDVLAEVLEGLMRAPEELVAMSVRSRTLAKPEATAEVASIVADYAGYPFSADKAVQPQSATATVNTETTLEEQA</sequence>
<dbReference type="GO" id="GO:0051301">
    <property type="term" value="P:cell division"/>
    <property type="evidence" value="ECO:0007669"/>
    <property type="project" value="UniProtKB-KW"/>
</dbReference>
<dbReference type="UniPathway" id="UPA00219"/>
<keyword evidence="5 10" id="KW-0133">Cell shape</keyword>
<keyword evidence="2 10" id="KW-0132">Cell division</keyword>
<feature type="transmembrane region" description="Helical" evidence="11">
    <location>
        <begin position="96"/>
        <end position="122"/>
    </location>
</feature>
<keyword evidence="11" id="KW-1133">Transmembrane helix</keyword>
<dbReference type="InterPro" id="IPR004276">
    <property type="entry name" value="GlycoTrans_28_N"/>
</dbReference>
<feature type="binding site" evidence="10">
    <location>
        <position position="165"/>
    </location>
    <ligand>
        <name>UDP-N-acetyl-alpha-D-glucosamine</name>
        <dbReference type="ChEBI" id="CHEBI:57705"/>
    </ligand>
</feature>
<dbReference type="PANTHER" id="PTHR21015:SF22">
    <property type="entry name" value="GLYCOSYLTRANSFERASE"/>
    <property type="match status" value="1"/>
</dbReference>
<keyword evidence="11" id="KW-0812">Transmembrane</keyword>
<keyword evidence="8 10" id="KW-0131">Cell cycle</keyword>
<organism evidence="14">
    <name type="scientific">uncultured Thiotrichaceae bacterium</name>
    <dbReference type="NCBI Taxonomy" id="298394"/>
    <lineage>
        <taxon>Bacteria</taxon>
        <taxon>Pseudomonadati</taxon>
        <taxon>Pseudomonadota</taxon>
        <taxon>Gammaproteobacteria</taxon>
        <taxon>Thiotrichales</taxon>
        <taxon>Thiotrichaceae</taxon>
        <taxon>environmental samples</taxon>
    </lineage>
</organism>
<evidence type="ECO:0000256" key="10">
    <source>
        <dbReference type="HAMAP-Rule" id="MF_00033"/>
    </source>
</evidence>
<gene>
    <name evidence="10" type="primary">murG</name>
    <name evidence="14" type="ORF">HELGO_WM16890</name>
</gene>
<evidence type="ECO:0000313" key="14">
    <source>
        <dbReference type="EMBL" id="CAA6816328.1"/>
    </source>
</evidence>
<feature type="domain" description="Glycosyltransferase family 28 N-terminal" evidence="12">
    <location>
        <begin position="7"/>
        <end position="144"/>
    </location>
</feature>
<feature type="binding site" evidence="10">
    <location>
        <position position="126"/>
    </location>
    <ligand>
        <name>UDP-N-acetyl-alpha-D-glucosamine</name>
        <dbReference type="ChEBI" id="CHEBI:57705"/>
    </ligand>
</feature>
<comment type="subcellular location">
    <subcellularLocation>
        <location evidence="10">Cell membrane</location>
        <topology evidence="10">Peripheral membrane protein</topology>
        <orientation evidence="10">Cytoplasmic side</orientation>
    </subcellularLocation>
</comment>
<feature type="binding site" evidence="10">
    <location>
        <begin position="266"/>
        <end position="271"/>
    </location>
    <ligand>
        <name>UDP-N-acetyl-alpha-D-glucosamine</name>
        <dbReference type="ChEBI" id="CHEBI:57705"/>
    </ligand>
</feature>
<dbReference type="Pfam" id="PF04101">
    <property type="entry name" value="Glyco_tran_28_C"/>
    <property type="match status" value="1"/>
</dbReference>
<evidence type="ECO:0000256" key="5">
    <source>
        <dbReference type="ARBA" id="ARBA00022960"/>
    </source>
</evidence>
<keyword evidence="7 10" id="KW-0472">Membrane</keyword>
<dbReference type="AlphaFoldDB" id="A0A6S6TIP8"/>
<feature type="domain" description="Glycosyl transferase family 28 C-terminal" evidence="13">
    <location>
        <begin position="187"/>
        <end position="347"/>
    </location>
</feature>
<dbReference type="GO" id="GO:0050511">
    <property type="term" value="F:undecaprenyldiphospho-muramoylpentapeptide beta-N-acetylglucosaminyltransferase activity"/>
    <property type="evidence" value="ECO:0007669"/>
    <property type="project" value="UniProtKB-UniRule"/>
</dbReference>
<dbReference type="CDD" id="cd03785">
    <property type="entry name" value="GT28_MurG"/>
    <property type="match status" value="1"/>
</dbReference>
<dbReference type="GO" id="GO:0009252">
    <property type="term" value="P:peptidoglycan biosynthetic process"/>
    <property type="evidence" value="ECO:0007669"/>
    <property type="project" value="UniProtKB-UniRule"/>
</dbReference>
<evidence type="ECO:0000256" key="11">
    <source>
        <dbReference type="SAM" id="Phobius"/>
    </source>
</evidence>
<feature type="binding site" evidence="10">
    <location>
        <begin position="14"/>
        <end position="16"/>
    </location>
    <ligand>
        <name>UDP-N-acetyl-alpha-D-glucosamine</name>
        <dbReference type="ChEBI" id="CHEBI:57705"/>
    </ligand>
</feature>
<dbReference type="SUPFAM" id="SSF53756">
    <property type="entry name" value="UDP-Glycosyltransferase/glycogen phosphorylase"/>
    <property type="match status" value="1"/>
</dbReference>
<comment type="pathway">
    <text evidence="10">Cell wall biogenesis; peptidoglycan biosynthesis.</text>
</comment>
<evidence type="ECO:0000259" key="13">
    <source>
        <dbReference type="Pfam" id="PF04101"/>
    </source>
</evidence>
<dbReference type="NCBIfam" id="TIGR01133">
    <property type="entry name" value="murG"/>
    <property type="match status" value="1"/>
</dbReference>
<evidence type="ECO:0000256" key="4">
    <source>
        <dbReference type="ARBA" id="ARBA00022679"/>
    </source>
</evidence>
<accession>A0A6S6TIP8</accession>
<feature type="binding site" evidence="10">
    <location>
        <position position="193"/>
    </location>
    <ligand>
        <name>UDP-N-acetyl-alpha-D-glucosamine</name>
        <dbReference type="ChEBI" id="CHEBI:57705"/>
    </ligand>
</feature>
<comment type="function">
    <text evidence="10">Cell wall formation. Catalyzes the transfer of a GlcNAc subunit on undecaprenyl-pyrophosphoryl-MurNAc-pentapeptide (lipid intermediate I) to form undecaprenyl-pyrophosphoryl-MurNAc-(pentapeptide)GlcNAc (lipid intermediate II).</text>
</comment>
<evidence type="ECO:0000259" key="12">
    <source>
        <dbReference type="Pfam" id="PF03033"/>
    </source>
</evidence>
<evidence type="ECO:0000256" key="1">
    <source>
        <dbReference type="ARBA" id="ARBA00022475"/>
    </source>
</evidence>
<dbReference type="InterPro" id="IPR007235">
    <property type="entry name" value="Glyco_trans_28_C"/>
</dbReference>
<evidence type="ECO:0000256" key="2">
    <source>
        <dbReference type="ARBA" id="ARBA00022618"/>
    </source>
</evidence>
<proteinExistence type="inferred from homology"/>
<dbReference type="EMBL" id="CACVAY010000075">
    <property type="protein sequence ID" value="CAA6816328.1"/>
    <property type="molecule type" value="Genomic_DNA"/>
</dbReference>
<evidence type="ECO:0000256" key="6">
    <source>
        <dbReference type="ARBA" id="ARBA00022984"/>
    </source>
</evidence>
<dbReference type="GO" id="GO:0008360">
    <property type="term" value="P:regulation of cell shape"/>
    <property type="evidence" value="ECO:0007669"/>
    <property type="project" value="UniProtKB-KW"/>
</dbReference>
<keyword evidence="3 10" id="KW-0328">Glycosyltransferase</keyword>
<dbReference type="Gene3D" id="3.40.50.2000">
    <property type="entry name" value="Glycogen Phosphorylase B"/>
    <property type="match status" value="2"/>
</dbReference>
<evidence type="ECO:0000256" key="7">
    <source>
        <dbReference type="ARBA" id="ARBA00023136"/>
    </source>
</evidence>
<evidence type="ECO:0000256" key="9">
    <source>
        <dbReference type="ARBA" id="ARBA00023316"/>
    </source>
</evidence>
<comment type="similarity">
    <text evidence="10">Belongs to the glycosyltransferase 28 family. MurG subfamily.</text>
</comment>
<comment type="caution">
    <text evidence="10">Lacks conserved residue(s) required for the propagation of feature annotation.</text>
</comment>
<keyword evidence="1 10" id="KW-1003">Cell membrane</keyword>